<dbReference type="Proteomes" id="UP000614811">
    <property type="component" value="Unassembled WGS sequence"/>
</dbReference>
<dbReference type="RefSeq" id="WP_229794177.1">
    <property type="nucleotide sequence ID" value="NZ_BMXA01000002.1"/>
</dbReference>
<dbReference type="AlphaFoldDB" id="A0A918RMH2"/>
<dbReference type="InterPro" id="IPR002925">
    <property type="entry name" value="Dienelactn_hydro"/>
</dbReference>
<keyword evidence="1" id="KW-0812">Transmembrane</keyword>
<dbReference type="SUPFAM" id="SSF53474">
    <property type="entry name" value="alpha/beta-Hydrolases"/>
    <property type="match status" value="1"/>
</dbReference>
<feature type="domain" description="Dienelactone hydrolase" evidence="2">
    <location>
        <begin position="120"/>
        <end position="236"/>
    </location>
</feature>
<dbReference type="Gene3D" id="3.40.50.1820">
    <property type="entry name" value="alpha/beta hydrolase"/>
    <property type="match status" value="1"/>
</dbReference>
<keyword evidence="3" id="KW-0378">Hydrolase</keyword>
<proteinExistence type="predicted"/>
<name>A0A918RMH2_9GAMM</name>
<keyword evidence="4" id="KW-1185">Reference proteome</keyword>
<evidence type="ECO:0000259" key="2">
    <source>
        <dbReference type="Pfam" id="PF01738"/>
    </source>
</evidence>
<protein>
    <submittedName>
        <fullName evidence="3">Alpha/beta hydrolase</fullName>
    </submittedName>
</protein>
<evidence type="ECO:0000256" key="1">
    <source>
        <dbReference type="SAM" id="Phobius"/>
    </source>
</evidence>
<evidence type="ECO:0000313" key="4">
    <source>
        <dbReference type="Proteomes" id="UP000614811"/>
    </source>
</evidence>
<keyword evidence="1" id="KW-1133">Transmembrane helix</keyword>
<dbReference type="InterPro" id="IPR029058">
    <property type="entry name" value="AB_hydrolase_fold"/>
</dbReference>
<comment type="caution">
    <text evidence="3">The sequence shown here is derived from an EMBL/GenBank/DDBJ whole genome shotgun (WGS) entry which is preliminary data.</text>
</comment>
<feature type="transmembrane region" description="Helical" evidence="1">
    <location>
        <begin position="6"/>
        <end position="25"/>
    </location>
</feature>
<reference evidence="3" key="2">
    <citation type="submission" date="2020-09" db="EMBL/GenBank/DDBJ databases">
        <authorList>
            <person name="Sun Q."/>
            <person name="Kim S."/>
        </authorList>
    </citation>
    <scope>NUCLEOTIDE SEQUENCE</scope>
    <source>
        <strain evidence="3">KCTC 12711</strain>
    </source>
</reference>
<accession>A0A918RMH2</accession>
<reference evidence="3" key="1">
    <citation type="journal article" date="2014" name="Int. J. Syst. Evol. Microbiol.">
        <title>Complete genome sequence of Corynebacterium casei LMG S-19264T (=DSM 44701T), isolated from a smear-ripened cheese.</title>
        <authorList>
            <consortium name="US DOE Joint Genome Institute (JGI-PGF)"/>
            <person name="Walter F."/>
            <person name="Albersmeier A."/>
            <person name="Kalinowski J."/>
            <person name="Ruckert C."/>
        </authorList>
    </citation>
    <scope>NUCLEOTIDE SEQUENCE</scope>
    <source>
        <strain evidence="3">KCTC 12711</strain>
    </source>
</reference>
<gene>
    <name evidence="3" type="ORF">GCM10008090_13040</name>
</gene>
<dbReference type="PANTHER" id="PTHR12277">
    <property type="entry name" value="ALPHA/BETA HYDROLASE DOMAIN-CONTAINING PROTEIN"/>
    <property type="match status" value="1"/>
</dbReference>
<dbReference type="Pfam" id="PF01738">
    <property type="entry name" value="DLH"/>
    <property type="match status" value="1"/>
</dbReference>
<evidence type="ECO:0000313" key="3">
    <source>
        <dbReference type="EMBL" id="GHA04924.1"/>
    </source>
</evidence>
<organism evidence="3 4">
    <name type="scientific">Arenicella chitinivorans</name>
    <dbReference type="NCBI Taxonomy" id="1329800"/>
    <lineage>
        <taxon>Bacteria</taxon>
        <taxon>Pseudomonadati</taxon>
        <taxon>Pseudomonadota</taxon>
        <taxon>Gammaproteobacteria</taxon>
        <taxon>Arenicellales</taxon>
        <taxon>Arenicellaceae</taxon>
        <taxon>Arenicella</taxon>
    </lineage>
</organism>
<dbReference type="EMBL" id="BMXA01000002">
    <property type="protein sequence ID" value="GHA04924.1"/>
    <property type="molecule type" value="Genomic_DNA"/>
</dbReference>
<dbReference type="GO" id="GO:0016787">
    <property type="term" value="F:hydrolase activity"/>
    <property type="evidence" value="ECO:0007669"/>
    <property type="project" value="UniProtKB-KW"/>
</dbReference>
<dbReference type="PANTHER" id="PTHR12277:SF81">
    <property type="entry name" value="PROTEIN ABHD13"/>
    <property type="match status" value="1"/>
</dbReference>
<keyword evidence="1" id="KW-0472">Membrane</keyword>
<sequence>MTTLRTIVFGLILIYLVVAMLLVIFQRQFLYFPTPDVSHNFPVMSLESGDETINVITLNPKKAKAILYFGGNAETVLYNAQDFADWLPDHTIYLLNYRGYGGSTGAPTEQGLYADALALYDKIHQSHDSVSVIGRSLGSGVATLLATQRPLTSVVLITPYDSIRQVAQDLLPIYPMSLLLKDQYDSLSRTGQINAPVLIITAENDRVIPAKHANALFQAFADQQAQLTVIDGADHNNLSSAPEYRKSLIDFIVAH</sequence>